<sequence>MLKVENVKAMLEVETRVLLQQQKLLCEGREMRNSEMLSALGVKDEDWIMIVSNVASSSPFVLLKIRSAMLSQMLVLGALIVGVLGRVPKLILQIKGFTDATNRKRLIEPLTV</sequence>
<accession>A0A498JR60</accession>
<proteinExistence type="predicted"/>
<gene>
    <name evidence="2" type="ORF">DVH24_010754</name>
</gene>
<evidence type="ECO:0000259" key="1">
    <source>
        <dbReference type="PROSITE" id="PS50053"/>
    </source>
</evidence>
<dbReference type="STRING" id="3750.A0A498JR60"/>
<comment type="caution">
    <text evidence="2">The sequence shown here is derived from an EMBL/GenBank/DDBJ whole genome shotgun (WGS) entry which is preliminary data.</text>
</comment>
<dbReference type="AlphaFoldDB" id="A0A498JR60"/>
<dbReference type="EMBL" id="RDQH01000331">
    <property type="protein sequence ID" value="RXH98429.1"/>
    <property type="molecule type" value="Genomic_DNA"/>
</dbReference>
<protein>
    <recommendedName>
        <fullName evidence="1">Ubiquitin-like domain-containing protein</fullName>
    </recommendedName>
</protein>
<evidence type="ECO:0000313" key="2">
    <source>
        <dbReference type="EMBL" id="RXH98429.1"/>
    </source>
</evidence>
<dbReference type="Gene3D" id="3.10.20.90">
    <property type="entry name" value="Phosphatidylinositol 3-kinase Catalytic Subunit, Chain A, domain 1"/>
    <property type="match status" value="1"/>
</dbReference>
<keyword evidence="3" id="KW-1185">Reference proteome</keyword>
<feature type="domain" description="Ubiquitin-like" evidence="1">
    <location>
        <begin position="4"/>
        <end position="57"/>
    </location>
</feature>
<name>A0A498JR60_MALDO</name>
<evidence type="ECO:0000313" key="3">
    <source>
        <dbReference type="Proteomes" id="UP000290289"/>
    </source>
</evidence>
<dbReference type="InterPro" id="IPR029071">
    <property type="entry name" value="Ubiquitin-like_domsf"/>
</dbReference>
<dbReference type="SUPFAM" id="SSF54236">
    <property type="entry name" value="Ubiquitin-like"/>
    <property type="match status" value="1"/>
</dbReference>
<dbReference type="PROSITE" id="PS50053">
    <property type="entry name" value="UBIQUITIN_2"/>
    <property type="match status" value="1"/>
</dbReference>
<organism evidence="2 3">
    <name type="scientific">Malus domestica</name>
    <name type="common">Apple</name>
    <name type="synonym">Pyrus malus</name>
    <dbReference type="NCBI Taxonomy" id="3750"/>
    <lineage>
        <taxon>Eukaryota</taxon>
        <taxon>Viridiplantae</taxon>
        <taxon>Streptophyta</taxon>
        <taxon>Embryophyta</taxon>
        <taxon>Tracheophyta</taxon>
        <taxon>Spermatophyta</taxon>
        <taxon>Magnoliopsida</taxon>
        <taxon>eudicotyledons</taxon>
        <taxon>Gunneridae</taxon>
        <taxon>Pentapetalae</taxon>
        <taxon>rosids</taxon>
        <taxon>fabids</taxon>
        <taxon>Rosales</taxon>
        <taxon>Rosaceae</taxon>
        <taxon>Amygdaloideae</taxon>
        <taxon>Maleae</taxon>
        <taxon>Malus</taxon>
    </lineage>
</organism>
<dbReference type="InterPro" id="IPR000626">
    <property type="entry name" value="Ubiquitin-like_dom"/>
</dbReference>
<dbReference type="Proteomes" id="UP000290289">
    <property type="component" value="Chromosome 5"/>
</dbReference>
<dbReference type="Pfam" id="PF00240">
    <property type="entry name" value="ubiquitin"/>
    <property type="match status" value="1"/>
</dbReference>
<reference evidence="2 3" key="1">
    <citation type="submission" date="2018-10" db="EMBL/GenBank/DDBJ databases">
        <title>A high-quality apple genome assembly.</title>
        <authorList>
            <person name="Hu J."/>
        </authorList>
    </citation>
    <scope>NUCLEOTIDE SEQUENCE [LARGE SCALE GENOMIC DNA]</scope>
    <source>
        <strain evidence="3">cv. HFTH1</strain>
        <tissue evidence="2">Young leaf</tissue>
    </source>
</reference>